<evidence type="ECO:0000256" key="1">
    <source>
        <dbReference type="ARBA" id="ARBA00010016"/>
    </source>
</evidence>
<dbReference type="GO" id="GO:0005737">
    <property type="term" value="C:cytoplasm"/>
    <property type="evidence" value="ECO:0000318"/>
    <property type="project" value="GO_Central"/>
</dbReference>
<gene>
    <name evidence="4" type="primary">LOC104589635</name>
</gene>
<reference evidence="4" key="1">
    <citation type="submission" date="2025-08" db="UniProtKB">
        <authorList>
            <consortium name="RefSeq"/>
        </authorList>
    </citation>
    <scope>IDENTIFICATION</scope>
</reference>
<dbReference type="PANTHER" id="PTHR31807:SF6">
    <property type="entry name" value="PROTEIN ENDOSPERM DEFECTIVE 1-RELATED"/>
    <property type="match status" value="1"/>
</dbReference>
<organism evidence="3 4">
    <name type="scientific">Nelumbo nucifera</name>
    <name type="common">Sacred lotus</name>
    <dbReference type="NCBI Taxonomy" id="4432"/>
    <lineage>
        <taxon>Eukaryota</taxon>
        <taxon>Viridiplantae</taxon>
        <taxon>Streptophyta</taxon>
        <taxon>Embryophyta</taxon>
        <taxon>Tracheophyta</taxon>
        <taxon>Spermatophyta</taxon>
        <taxon>Magnoliopsida</taxon>
        <taxon>Proteales</taxon>
        <taxon>Nelumbonaceae</taxon>
        <taxon>Nelumbo</taxon>
    </lineage>
</organism>
<feature type="compositionally biased region" description="Low complexity" evidence="2">
    <location>
        <begin position="21"/>
        <end position="31"/>
    </location>
</feature>
<dbReference type="OrthoDB" id="542108at2759"/>
<dbReference type="GO" id="GO:0008017">
    <property type="term" value="F:microtubule binding"/>
    <property type="evidence" value="ECO:0000318"/>
    <property type="project" value="GO_Central"/>
</dbReference>
<dbReference type="AlphaFoldDB" id="A0A1U7ZE94"/>
<name>A0A1U7ZE94_NELNU</name>
<dbReference type="PANTHER" id="PTHR31807">
    <property type="entry name" value="AUGMIN FAMILY MEMBER"/>
    <property type="match status" value="1"/>
</dbReference>
<dbReference type="eggNOG" id="ENOG502R98H">
    <property type="taxonomic scope" value="Eukaryota"/>
</dbReference>
<dbReference type="GO" id="GO:0051225">
    <property type="term" value="P:spindle assembly"/>
    <property type="evidence" value="ECO:0000318"/>
    <property type="project" value="GO_Central"/>
</dbReference>
<dbReference type="FunCoup" id="A0A1U7ZE94">
    <property type="interactions" value="123"/>
</dbReference>
<protein>
    <submittedName>
        <fullName evidence="4">Protein ENDOSPERM DEFECTIVE 1-like isoform X1</fullName>
    </submittedName>
</protein>
<keyword evidence="3" id="KW-1185">Reference proteome</keyword>
<dbReference type="Proteomes" id="UP000189703">
    <property type="component" value="Unplaced"/>
</dbReference>
<feature type="region of interest" description="Disordered" evidence="2">
    <location>
        <begin position="1"/>
        <end position="96"/>
    </location>
</feature>
<evidence type="ECO:0000256" key="2">
    <source>
        <dbReference type="SAM" id="MobiDB-lite"/>
    </source>
</evidence>
<dbReference type="InterPro" id="IPR007573">
    <property type="entry name" value="QWRF"/>
</dbReference>
<dbReference type="Pfam" id="PF04484">
    <property type="entry name" value="QWRF"/>
    <property type="match status" value="1"/>
</dbReference>
<dbReference type="STRING" id="4432.A0A1U7ZE94"/>
<proteinExistence type="inferred from homology"/>
<sequence>MSEVMAEACTSTHERQQQQITTSTASTATGGAPPPHRRPRVREVSSRFMSPVGSSLSSGDFHLLASKCPTPKQNQQQRSQSVQRRHVGPDPLSTADENRFDIHLSSETPQCLQRKAALPVQQRKQRAVKLFKENECSREQQLQDPEAIHLKTLSSGKFPTRICSVSHSRPDTPTVHSLYRATTTARPVHRSTNIASIATTAAAKLVQSSGLAAASVHEISSRVDDCDLAHSDTETENSTISDCSETKPCSSYSQGSMCSSPPIPPQNSKIRCLPDVRLSMPEADLLPAMSSRLVAGRNFKQRDGDVVGDSCISSASPCYRSLNTPLSGCCENSLLSPSKSLYKSSHFLSKQSIPSMKTSGVCLPPHPANMKLGAEARKGRKVSSQQENVHTFRLLHNRYLQWRYANAKAEAAMNAQKIAAEGSLYALGIKISELQDSVTRKRVELERLKKTRILSNVLEYQMSYLEEWFAMERHYSSSLSGVVKALEDASVRIPFNGNVKADIREVGEAMNSALNVMEIISSNLGNFCPKAEQLDNLISELARVASSEKTLVEECGDLSSKIQMLQIVECSLRGQLIQMNHSSFDQPKEQ</sequence>
<accession>A0A1U7ZE94</accession>
<dbReference type="GeneID" id="104589635"/>
<feature type="compositionally biased region" description="Low complexity" evidence="2">
    <location>
        <begin position="73"/>
        <end position="82"/>
    </location>
</feature>
<evidence type="ECO:0000313" key="4">
    <source>
        <dbReference type="RefSeq" id="XP_010246310.1"/>
    </source>
</evidence>
<dbReference type="KEGG" id="nnu:104589635"/>
<dbReference type="RefSeq" id="XP_010246310.1">
    <property type="nucleotide sequence ID" value="XM_010248008.2"/>
</dbReference>
<dbReference type="GO" id="GO:0005880">
    <property type="term" value="C:nuclear microtubule"/>
    <property type="evidence" value="ECO:0000318"/>
    <property type="project" value="GO_Central"/>
</dbReference>
<evidence type="ECO:0000313" key="3">
    <source>
        <dbReference type="Proteomes" id="UP000189703"/>
    </source>
</evidence>
<comment type="similarity">
    <text evidence="1">Belongs to the QWRF family.</text>
</comment>
<dbReference type="OMA" id="LQMREYS"/>